<protein>
    <recommendedName>
        <fullName evidence="10">RNA polymerase I associated factor, A49-like protein</fullName>
    </recommendedName>
</protein>
<name>A0A6G1G1D7_9PEZI</name>
<comment type="similarity">
    <text evidence="2">Belongs to the eukaryotic RPA49/POLR1E RNA polymerase subunit family.</text>
</comment>
<feature type="region of interest" description="Disordered" evidence="6">
    <location>
        <begin position="1"/>
        <end position="35"/>
    </location>
</feature>
<evidence type="ECO:0000256" key="5">
    <source>
        <dbReference type="ARBA" id="ARBA00023242"/>
    </source>
</evidence>
<feature type="region of interest" description="Disordered" evidence="6">
    <location>
        <begin position="68"/>
        <end position="87"/>
    </location>
</feature>
<dbReference type="GO" id="GO:0005730">
    <property type="term" value="C:nucleolus"/>
    <property type="evidence" value="ECO:0007669"/>
    <property type="project" value="UniProtKB-SubCell"/>
</dbReference>
<proteinExistence type="inferred from homology"/>
<keyword evidence="3" id="KW-0240">DNA-directed RNA polymerase</keyword>
<evidence type="ECO:0000313" key="8">
    <source>
        <dbReference type="Proteomes" id="UP000504638"/>
    </source>
</evidence>
<dbReference type="GO" id="GO:0006351">
    <property type="term" value="P:DNA-templated transcription"/>
    <property type="evidence" value="ECO:0007669"/>
    <property type="project" value="InterPro"/>
</dbReference>
<dbReference type="Pfam" id="PF06870">
    <property type="entry name" value="RNA_pol_I_A49"/>
    <property type="match status" value="1"/>
</dbReference>
<dbReference type="Proteomes" id="UP000504638">
    <property type="component" value="Unplaced"/>
</dbReference>
<dbReference type="GO" id="GO:0003677">
    <property type="term" value="F:DNA binding"/>
    <property type="evidence" value="ECO:0007669"/>
    <property type="project" value="InterPro"/>
</dbReference>
<dbReference type="GO" id="GO:0000428">
    <property type="term" value="C:DNA-directed RNA polymerase complex"/>
    <property type="evidence" value="ECO:0007669"/>
    <property type="project" value="UniProtKB-KW"/>
</dbReference>
<dbReference type="EMBL" id="ML975159">
    <property type="protein sequence ID" value="KAF1811925.1"/>
    <property type="molecule type" value="Genomic_DNA"/>
</dbReference>
<keyword evidence="4" id="KW-0804">Transcription</keyword>
<evidence type="ECO:0000313" key="9">
    <source>
        <dbReference type="RefSeq" id="XP_033533556.1"/>
    </source>
</evidence>
<evidence type="ECO:0000256" key="6">
    <source>
        <dbReference type="SAM" id="MobiDB-lite"/>
    </source>
</evidence>
<dbReference type="AlphaFoldDB" id="A0A6G1G1D7"/>
<organism evidence="7">
    <name type="scientific">Eremomyces bilateralis CBS 781.70</name>
    <dbReference type="NCBI Taxonomy" id="1392243"/>
    <lineage>
        <taxon>Eukaryota</taxon>
        <taxon>Fungi</taxon>
        <taxon>Dikarya</taxon>
        <taxon>Ascomycota</taxon>
        <taxon>Pezizomycotina</taxon>
        <taxon>Dothideomycetes</taxon>
        <taxon>Dothideomycetes incertae sedis</taxon>
        <taxon>Eremomycetales</taxon>
        <taxon>Eremomycetaceae</taxon>
        <taxon>Eremomyces</taxon>
    </lineage>
</organism>
<dbReference type="RefSeq" id="XP_033533556.1">
    <property type="nucleotide sequence ID" value="XM_033681304.1"/>
</dbReference>
<dbReference type="InterPro" id="IPR009668">
    <property type="entry name" value="RNA_pol-assoc_fac_A49-like"/>
</dbReference>
<dbReference type="GeneID" id="54421874"/>
<dbReference type="OrthoDB" id="532500at2759"/>
<evidence type="ECO:0000256" key="4">
    <source>
        <dbReference type="ARBA" id="ARBA00023163"/>
    </source>
</evidence>
<gene>
    <name evidence="7 9" type="ORF">P152DRAFT_474175</name>
</gene>
<evidence type="ECO:0000313" key="7">
    <source>
        <dbReference type="EMBL" id="KAF1811925.1"/>
    </source>
</evidence>
<reference evidence="9" key="2">
    <citation type="submission" date="2020-04" db="EMBL/GenBank/DDBJ databases">
        <authorList>
            <consortium name="NCBI Genome Project"/>
        </authorList>
    </citation>
    <scope>NUCLEOTIDE SEQUENCE</scope>
    <source>
        <strain evidence="9">CBS 781.70</strain>
    </source>
</reference>
<feature type="compositionally biased region" description="Polar residues" evidence="6">
    <location>
        <begin position="17"/>
        <end position="26"/>
    </location>
</feature>
<sequence>MNSSSQAPAKKRKRTSDTGSNPSKRVSLQDKRESGKLKVQYEDADIVCPVIAESAGIALNPKLAFQPYKRERRSRRRGQPAESRGHDLLLQSSQHPRIDYTATADVDDTIGKDLTHYVGVYDSNDNTLKIVPARKLIVRGSLREKPAPAESENADGKSFHKAFELRRELGMEFGTVKTKKHLQAQASNALAQGTVLGGPKAELDRDDPLVKAMLAAMPKTDAAATSRETLQLEIDAAKPRPDANLNAETADMVYTPESVIGQELMSYVTVQPWIEAIEAGNDVQLGSQYVARRLKELVDGGDIKRLKCLRYLLFLVEVYQKIQEKGKRMKRWPKKEDLLSSLSDGSEDLIEKSKRKFSEDRGDVSRWHLDLLITHIAALTLIIDEFDTDTFDIRNDLHLENQDMTQYFREIGCKVKSVPENEYKKWGIKSKADASTHRMARLKLPLEFPKIRAILNNKRR</sequence>
<evidence type="ECO:0000256" key="2">
    <source>
        <dbReference type="ARBA" id="ARBA00009430"/>
    </source>
</evidence>
<evidence type="ECO:0008006" key="10">
    <source>
        <dbReference type="Google" id="ProtNLM"/>
    </source>
</evidence>
<evidence type="ECO:0000256" key="1">
    <source>
        <dbReference type="ARBA" id="ARBA00004604"/>
    </source>
</evidence>
<reference evidence="9" key="3">
    <citation type="submission" date="2025-04" db="UniProtKB">
        <authorList>
            <consortium name="RefSeq"/>
        </authorList>
    </citation>
    <scope>IDENTIFICATION</scope>
    <source>
        <strain evidence="9">CBS 781.70</strain>
    </source>
</reference>
<keyword evidence="5" id="KW-0539">Nucleus</keyword>
<evidence type="ECO:0000256" key="3">
    <source>
        <dbReference type="ARBA" id="ARBA00022478"/>
    </source>
</evidence>
<comment type="subcellular location">
    <subcellularLocation>
        <location evidence="1">Nucleus</location>
        <location evidence="1">Nucleolus</location>
    </subcellularLocation>
</comment>
<accession>A0A6G1G1D7</accession>
<keyword evidence="8" id="KW-1185">Reference proteome</keyword>
<reference evidence="7 9" key="1">
    <citation type="submission" date="2020-01" db="EMBL/GenBank/DDBJ databases">
        <authorList>
            <consortium name="DOE Joint Genome Institute"/>
            <person name="Haridas S."/>
            <person name="Albert R."/>
            <person name="Binder M."/>
            <person name="Bloem J."/>
            <person name="Labutti K."/>
            <person name="Salamov A."/>
            <person name="Andreopoulos B."/>
            <person name="Baker S.E."/>
            <person name="Barry K."/>
            <person name="Bills G."/>
            <person name="Bluhm B.H."/>
            <person name="Cannon C."/>
            <person name="Castanera R."/>
            <person name="Culley D.E."/>
            <person name="Daum C."/>
            <person name="Ezra D."/>
            <person name="Gonzalez J.B."/>
            <person name="Henrissat B."/>
            <person name="Kuo A."/>
            <person name="Liang C."/>
            <person name="Lipzen A."/>
            <person name="Lutzoni F."/>
            <person name="Magnuson J."/>
            <person name="Mondo S."/>
            <person name="Nolan M."/>
            <person name="Ohm R."/>
            <person name="Pangilinan J."/>
            <person name="Park H.-J."/>
            <person name="Ramirez L."/>
            <person name="Alfaro M."/>
            <person name="Sun H."/>
            <person name="Tritt A."/>
            <person name="Yoshinaga Y."/>
            <person name="Zwiers L.-H."/>
            <person name="Turgeon B.G."/>
            <person name="Goodwin S.B."/>
            <person name="Spatafora J.W."/>
            <person name="Crous P.W."/>
            <person name="Grigoriev I.V."/>
        </authorList>
    </citation>
    <scope>NUCLEOTIDE SEQUENCE</scope>
    <source>
        <strain evidence="7 9">CBS 781.70</strain>
    </source>
</reference>
<dbReference type="PANTHER" id="PTHR14440">
    <property type="entry name" value="DNA-DIRECTED RNA POLYMERASE I SUBUNIT RPA49"/>
    <property type="match status" value="1"/>
</dbReference>